<protein>
    <recommendedName>
        <fullName evidence="8">E3 ubiquitin-protein ligase Topors</fullName>
        <ecNumber evidence="2">2.3.2.27</ecNumber>
    </recommendedName>
    <alternativeName>
        <fullName evidence="9">RING-type E3 ubiquitin transferase Topors</fullName>
    </alternativeName>
    <alternativeName>
        <fullName evidence="11">SUMO1-protein E3 ligase Topors</fullName>
    </alternativeName>
    <alternativeName>
        <fullName evidence="10">Topoisomerase I-binding RING finger protein</fullName>
    </alternativeName>
    <alternativeName>
        <fullName evidence="12">Topoisomerase I-binding arginine/serine-rich protein</fullName>
    </alternativeName>
</protein>
<keyword evidence="5 13" id="KW-0863">Zinc-finger</keyword>
<dbReference type="SMART" id="SM00184">
    <property type="entry name" value="RING"/>
    <property type="match status" value="1"/>
</dbReference>
<proteinExistence type="predicted"/>
<keyword evidence="6" id="KW-0833">Ubl conjugation pathway</keyword>
<evidence type="ECO:0000313" key="16">
    <source>
        <dbReference type="Proteomes" id="UP000789390"/>
    </source>
</evidence>
<evidence type="ECO:0000256" key="2">
    <source>
        <dbReference type="ARBA" id="ARBA00012483"/>
    </source>
</evidence>
<evidence type="ECO:0000256" key="12">
    <source>
        <dbReference type="ARBA" id="ARBA00079184"/>
    </source>
</evidence>
<comment type="catalytic activity">
    <reaction evidence="1">
        <text>S-ubiquitinyl-[E2 ubiquitin-conjugating enzyme]-L-cysteine + [acceptor protein]-L-lysine = [E2 ubiquitin-conjugating enzyme]-L-cysteine + N(6)-ubiquitinyl-[acceptor protein]-L-lysine.</text>
        <dbReference type="EC" id="2.3.2.27"/>
    </reaction>
</comment>
<evidence type="ECO:0000256" key="9">
    <source>
        <dbReference type="ARBA" id="ARBA00076856"/>
    </source>
</evidence>
<keyword evidence="16" id="KW-1185">Reference proteome</keyword>
<reference evidence="15" key="1">
    <citation type="submission" date="2021-11" db="EMBL/GenBank/DDBJ databases">
        <authorList>
            <person name="Schell T."/>
        </authorList>
    </citation>
    <scope>NUCLEOTIDE SEQUENCE</scope>
    <source>
        <strain evidence="15">M5</strain>
    </source>
</reference>
<keyword evidence="3" id="KW-0808">Transferase</keyword>
<sequence>MSNMGIPVDDTISDSACAICLGKLENKCFANNCLHEFCYSCLFTWSKEKLKCPLCMQPFSSIIHNVRSNHEYDEQIIQPINPAAQVADFSLQFEQFTLATHANLQILESVVQRNSDSRHSNNIRELRQAFAQVVNVGRNFVIANHSSAVIDSNQLPLDSSDDGEIIEVMRRGRFAPIVDEITLSDDE</sequence>
<evidence type="ECO:0000256" key="8">
    <source>
        <dbReference type="ARBA" id="ARBA00071236"/>
    </source>
</evidence>
<dbReference type="InterPro" id="IPR018957">
    <property type="entry name" value="Znf_C3HC4_RING-type"/>
</dbReference>
<dbReference type="AlphaFoldDB" id="A0A8J2S9I0"/>
<dbReference type="FunFam" id="3.30.40.10:FF:000136">
    <property type="entry name" value="E3 ubiquitin-protein ligase Topors"/>
    <property type="match status" value="1"/>
</dbReference>
<dbReference type="GO" id="GO:0000209">
    <property type="term" value="P:protein polyubiquitination"/>
    <property type="evidence" value="ECO:0007669"/>
    <property type="project" value="TreeGrafter"/>
</dbReference>
<dbReference type="GO" id="GO:0008270">
    <property type="term" value="F:zinc ion binding"/>
    <property type="evidence" value="ECO:0007669"/>
    <property type="project" value="UniProtKB-KW"/>
</dbReference>
<dbReference type="SUPFAM" id="SSF57850">
    <property type="entry name" value="RING/U-box"/>
    <property type="match status" value="1"/>
</dbReference>
<evidence type="ECO:0000256" key="5">
    <source>
        <dbReference type="ARBA" id="ARBA00022771"/>
    </source>
</evidence>
<dbReference type="PROSITE" id="PS50089">
    <property type="entry name" value="ZF_RING_2"/>
    <property type="match status" value="1"/>
</dbReference>
<evidence type="ECO:0000256" key="13">
    <source>
        <dbReference type="PROSITE-ProRule" id="PRU00175"/>
    </source>
</evidence>
<dbReference type="PANTHER" id="PTHR46077">
    <property type="entry name" value="E3 UBIQUITIN-PROTEIN LIGASE TOPORS"/>
    <property type="match status" value="1"/>
</dbReference>
<keyword evidence="7" id="KW-0862">Zinc</keyword>
<dbReference type="InterPro" id="IPR017907">
    <property type="entry name" value="Znf_RING_CS"/>
</dbReference>
<comment type="caution">
    <text evidence="15">The sequence shown here is derived from an EMBL/GenBank/DDBJ whole genome shotgun (WGS) entry which is preliminary data.</text>
</comment>
<gene>
    <name evidence="15" type="ORF">DGAL_LOCUS17227</name>
</gene>
<dbReference type="Proteomes" id="UP000789390">
    <property type="component" value="Unassembled WGS sequence"/>
</dbReference>
<accession>A0A8J2S9I0</accession>
<dbReference type="Gene3D" id="3.30.40.10">
    <property type="entry name" value="Zinc/RING finger domain, C3HC4 (zinc finger)"/>
    <property type="match status" value="1"/>
</dbReference>
<evidence type="ECO:0000259" key="14">
    <source>
        <dbReference type="PROSITE" id="PS50089"/>
    </source>
</evidence>
<dbReference type="PANTHER" id="PTHR46077:SF5">
    <property type="entry name" value="RING-TYPE DOMAIN-CONTAINING PROTEIN"/>
    <property type="match status" value="1"/>
</dbReference>
<dbReference type="InterPro" id="IPR013083">
    <property type="entry name" value="Znf_RING/FYVE/PHD"/>
</dbReference>
<evidence type="ECO:0000256" key="11">
    <source>
        <dbReference type="ARBA" id="ARBA00079040"/>
    </source>
</evidence>
<dbReference type="InterPro" id="IPR001841">
    <property type="entry name" value="Znf_RING"/>
</dbReference>
<dbReference type="Pfam" id="PF00097">
    <property type="entry name" value="zf-C3HC4"/>
    <property type="match status" value="1"/>
</dbReference>
<evidence type="ECO:0000256" key="7">
    <source>
        <dbReference type="ARBA" id="ARBA00022833"/>
    </source>
</evidence>
<dbReference type="PROSITE" id="PS00518">
    <property type="entry name" value="ZF_RING_1"/>
    <property type="match status" value="1"/>
</dbReference>
<feature type="domain" description="RING-type" evidence="14">
    <location>
        <begin position="17"/>
        <end position="55"/>
    </location>
</feature>
<name>A0A8J2S9I0_9CRUS</name>
<evidence type="ECO:0000256" key="4">
    <source>
        <dbReference type="ARBA" id="ARBA00022723"/>
    </source>
</evidence>
<dbReference type="GO" id="GO:0061630">
    <property type="term" value="F:ubiquitin protein ligase activity"/>
    <property type="evidence" value="ECO:0007669"/>
    <property type="project" value="UniProtKB-EC"/>
</dbReference>
<evidence type="ECO:0000256" key="6">
    <source>
        <dbReference type="ARBA" id="ARBA00022786"/>
    </source>
</evidence>
<dbReference type="EMBL" id="CAKKLH010000337">
    <property type="protein sequence ID" value="CAH0113342.1"/>
    <property type="molecule type" value="Genomic_DNA"/>
</dbReference>
<dbReference type="OrthoDB" id="6375809at2759"/>
<keyword evidence="4" id="KW-0479">Metal-binding</keyword>
<evidence type="ECO:0000256" key="3">
    <source>
        <dbReference type="ARBA" id="ARBA00022679"/>
    </source>
</evidence>
<organism evidence="15 16">
    <name type="scientific">Daphnia galeata</name>
    <dbReference type="NCBI Taxonomy" id="27404"/>
    <lineage>
        <taxon>Eukaryota</taxon>
        <taxon>Metazoa</taxon>
        <taxon>Ecdysozoa</taxon>
        <taxon>Arthropoda</taxon>
        <taxon>Crustacea</taxon>
        <taxon>Branchiopoda</taxon>
        <taxon>Diplostraca</taxon>
        <taxon>Cladocera</taxon>
        <taxon>Anomopoda</taxon>
        <taxon>Daphniidae</taxon>
        <taxon>Daphnia</taxon>
    </lineage>
</organism>
<dbReference type="GO" id="GO:0006513">
    <property type="term" value="P:protein monoubiquitination"/>
    <property type="evidence" value="ECO:0007669"/>
    <property type="project" value="TreeGrafter"/>
</dbReference>
<evidence type="ECO:0000256" key="10">
    <source>
        <dbReference type="ARBA" id="ARBA00076940"/>
    </source>
</evidence>
<evidence type="ECO:0000256" key="1">
    <source>
        <dbReference type="ARBA" id="ARBA00000900"/>
    </source>
</evidence>
<dbReference type="EC" id="2.3.2.27" evidence="2"/>
<evidence type="ECO:0000313" key="15">
    <source>
        <dbReference type="EMBL" id="CAH0113342.1"/>
    </source>
</evidence>